<dbReference type="SUPFAM" id="SSF160945">
    <property type="entry name" value="PH0156-like"/>
    <property type="match status" value="1"/>
</dbReference>
<protein>
    <recommendedName>
        <fullName evidence="3">DUF4276 family protein</fullName>
    </recommendedName>
</protein>
<evidence type="ECO:0008006" key="3">
    <source>
        <dbReference type="Google" id="ProtNLM"/>
    </source>
</evidence>
<evidence type="ECO:0000313" key="2">
    <source>
        <dbReference type="Proteomes" id="UP000297288"/>
    </source>
</evidence>
<dbReference type="AlphaFoldDB" id="A0A4Z0VY64"/>
<dbReference type="Gene3D" id="3.40.50.10620">
    <property type="entry name" value="PH0156-like domains"/>
    <property type="match status" value="1"/>
</dbReference>
<comment type="caution">
    <text evidence="1">The sequence shown here is derived from an EMBL/GenBank/DDBJ whole genome shotgun (WGS) entry which is preliminary data.</text>
</comment>
<sequence length="246" mass="28934">MITYILCEGRTDSHLVGFYLESVKNYSYNSKPKLTIENEENKNIINLKNEKEDQITILSTGGKTKIKNNLKEIIERNHFERDEEKIIRNVIVIIDRDSDNDSELINYIDSRIKNINKWNKIKIENQLFGEININIFPLSIPLEEPGALEKFVINSLKKSNSENDKMVINKLDELIDKLKNVDYLQKNNNSNDTSNERYREKAKLGCYLSIYSPDWSLDEITKKIKQIEWTKLKNINSIYEEIIQEL</sequence>
<dbReference type="EMBL" id="SRME01000006">
    <property type="protein sequence ID" value="TGG86969.1"/>
    <property type="molecule type" value="Genomic_DNA"/>
</dbReference>
<dbReference type="Proteomes" id="UP000297288">
    <property type="component" value="Unassembled WGS sequence"/>
</dbReference>
<dbReference type="RefSeq" id="WP_135403118.1">
    <property type="nucleotide sequence ID" value="NZ_SRME01000006.1"/>
</dbReference>
<proteinExistence type="predicted"/>
<gene>
    <name evidence="1" type="ORF">E4650_08915</name>
</gene>
<reference evidence="1 2" key="1">
    <citation type="submission" date="2019-04" db="EMBL/GenBank/DDBJ databases">
        <title>Draft genome sequence data and analysis of a Fermenting Bacterium, Geotoga petraea strain HO-Geo1, isolated from heavy-oil petroleum reservoir in Russia.</title>
        <authorList>
            <person name="Grouzdev D.S."/>
            <person name="Semenova E.M."/>
            <person name="Sokolova D.S."/>
            <person name="Tourova T.P."/>
            <person name="Poltaraus A.B."/>
            <person name="Nazina T.N."/>
        </authorList>
    </citation>
    <scope>NUCLEOTIDE SEQUENCE [LARGE SCALE GENOMIC DNA]</scope>
    <source>
        <strain evidence="1 2">HO-Geo1</strain>
    </source>
</reference>
<organism evidence="1 2">
    <name type="scientific">Geotoga petraea</name>
    <dbReference type="NCBI Taxonomy" id="28234"/>
    <lineage>
        <taxon>Bacteria</taxon>
        <taxon>Thermotogati</taxon>
        <taxon>Thermotogota</taxon>
        <taxon>Thermotogae</taxon>
        <taxon>Petrotogales</taxon>
        <taxon>Petrotogaceae</taxon>
        <taxon>Geotoga</taxon>
    </lineage>
</organism>
<name>A0A4Z0VY64_9BACT</name>
<dbReference type="Pfam" id="PF11536">
    <property type="entry name" value="DUF3226"/>
    <property type="match status" value="1"/>
</dbReference>
<evidence type="ECO:0000313" key="1">
    <source>
        <dbReference type="EMBL" id="TGG86969.1"/>
    </source>
</evidence>
<accession>A0A4Z0VY64</accession>
<dbReference type="InterPro" id="IPR024508">
    <property type="entry name" value="DUF3226"/>
</dbReference>
<dbReference type="OrthoDB" id="2989487at2"/>